<organism evidence="17 18">
    <name type="scientific">Candidatus Cryptobacteroides merdavium</name>
    <dbReference type="NCBI Taxonomy" id="2840769"/>
    <lineage>
        <taxon>Bacteria</taxon>
        <taxon>Pseudomonadati</taxon>
        <taxon>Bacteroidota</taxon>
        <taxon>Bacteroidia</taxon>
        <taxon>Bacteroidales</taxon>
        <taxon>Candidatus Cryptobacteroides</taxon>
    </lineage>
</organism>
<evidence type="ECO:0000256" key="11">
    <source>
        <dbReference type="ARBA" id="ARBA00080698"/>
    </source>
</evidence>
<dbReference type="SFLD" id="SFLDF00413">
    <property type="entry name" value="CDK5RAP1"/>
    <property type="match status" value="1"/>
</dbReference>
<dbReference type="EC" id="2.8.4.3" evidence="9 13"/>
<dbReference type="SMART" id="SM00729">
    <property type="entry name" value="Elp3"/>
    <property type="match status" value="1"/>
</dbReference>
<dbReference type="CDD" id="cd01335">
    <property type="entry name" value="Radical_SAM"/>
    <property type="match status" value="1"/>
</dbReference>
<dbReference type="InterPro" id="IPR006463">
    <property type="entry name" value="MiaB_methiolase"/>
</dbReference>
<reference evidence="17" key="1">
    <citation type="submission" date="2020-10" db="EMBL/GenBank/DDBJ databases">
        <authorList>
            <person name="Gilroy R."/>
        </authorList>
    </citation>
    <scope>NUCLEOTIDE SEQUENCE</scope>
    <source>
        <strain evidence="17">D5-748</strain>
    </source>
</reference>
<dbReference type="InterPro" id="IPR058240">
    <property type="entry name" value="rSAM_sf"/>
</dbReference>
<evidence type="ECO:0000256" key="5">
    <source>
        <dbReference type="ARBA" id="ARBA00022691"/>
    </source>
</evidence>
<keyword evidence="13" id="KW-0819">tRNA processing</keyword>
<keyword evidence="8 13" id="KW-0411">Iron-sulfur</keyword>
<evidence type="ECO:0000259" key="15">
    <source>
        <dbReference type="PROSITE" id="PS51449"/>
    </source>
</evidence>
<dbReference type="Pfam" id="PF01938">
    <property type="entry name" value="TRAM"/>
    <property type="match status" value="1"/>
</dbReference>
<dbReference type="InterPro" id="IPR020612">
    <property type="entry name" value="Methylthiotransferase_CS"/>
</dbReference>
<dbReference type="GO" id="GO:0035597">
    <property type="term" value="F:tRNA-2-methylthio-N(6)-dimethylallyladenosine(37) synthase activity"/>
    <property type="evidence" value="ECO:0007669"/>
    <property type="project" value="UniProtKB-EC"/>
</dbReference>
<evidence type="ECO:0000256" key="9">
    <source>
        <dbReference type="ARBA" id="ARBA00033765"/>
    </source>
</evidence>
<comment type="catalytic activity">
    <reaction evidence="13">
        <text>N(6)-dimethylallyladenosine(37) in tRNA + (sulfur carrier)-SH + AH2 + 2 S-adenosyl-L-methionine = 2-methylsulfanyl-N(6)-dimethylallyladenosine(37) in tRNA + (sulfur carrier)-H + 5'-deoxyadenosine + L-methionine + A + S-adenosyl-L-homocysteine + 2 H(+)</text>
        <dbReference type="Rhea" id="RHEA:37067"/>
        <dbReference type="Rhea" id="RHEA-COMP:10375"/>
        <dbReference type="Rhea" id="RHEA-COMP:10376"/>
        <dbReference type="Rhea" id="RHEA-COMP:14737"/>
        <dbReference type="Rhea" id="RHEA-COMP:14739"/>
        <dbReference type="ChEBI" id="CHEBI:13193"/>
        <dbReference type="ChEBI" id="CHEBI:15378"/>
        <dbReference type="ChEBI" id="CHEBI:17319"/>
        <dbReference type="ChEBI" id="CHEBI:17499"/>
        <dbReference type="ChEBI" id="CHEBI:29917"/>
        <dbReference type="ChEBI" id="CHEBI:57844"/>
        <dbReference type="ChEBI" id="CHEBI:57856"/>
        <dbReference type="ChEBI" id="CHEBI:59789"/>
        <dbReference type="ChEBI" id="CHEBI:64428"/>
        <dbReference type="ChEBI" id="CHEBI:74415"/>
        <dbReference type="ChEBI" id="CHEBI:74417"/>
        <dbReference type="EC" id="2.8.4.3"/>
    </reaction>
</comment>
<evidence type="ECO:0000313" key="18">
    <source>
        <dbReference type="Proteomes" id="UP000823619"/>
    </source>
</evidence>
<dbReference type="InterPro" id="IPR007197">
    <property type="entry name" value="rSAM"/>
</dbReference>
<evidence type="ECO:0000256" key="7">
    <source>
        <dbReference type="ARBA" id="ARBA00023004"/>
    </source>
</evidence>
<feature type="binding site" evidence="13">
    <location>
        <position position="62"/>
    </location>
    <ligand>
        <name>[4Fe-4S] cluster</name>
        <dbReference type="ChEBI" id="CHEBI:49883"/>
        <label>1</label>
    </ligand>
</feature>
<evidence type="ECO:0000313" key="17">
    <source>
        <dbReference type="EMBL" id="MBO8444533.1"/>
    </source>
</evidence>
<dbReference type="NCBIfam" id="TIGR00089">
    <property type="entry name" value="MiaB/RimO family radical SAM methylthiotransferase"/>
    <property type="match status" value="1"/>
</dbReference>
<dbReference type="PROSITE" id="PS51449">
    <property type="entry name" value="MTTASE_N"/>
    <property type="match status" value="1"/>
</dbReference>
<dbReference type="Pfam" id="PF04055">
    <property type="entry name" value="Radical_SAM"/>
    <property type="match status" value="1"/>
</dbReference>
<evidence type="ECO:0000256" key="2">
    <source>
        <dbReference type="ARBA" id="ARBA00022485"/>
    </source>
</evidence>
<dbReference type="InterPro" id="IPR013848">
    <property type="entry name" value="Methylthiotransferase_N"/>
</dbReference>
<feature type="binding site" evidence="13">
    <location>
        <position position="26"/>
    </location>
    <ligand>
        <name>[4Fe-4S] cluster</name>
        <dbReference type="ChEBI" id="CHEBI:49883"/>
        <label>1</label>
    </ligand>
</feature>
<keyword evidence="2 13" id="KW-0004">4Fe-4S</keyword>
<accession>A0A9D9ECX8</accession>
<feature type="domain" description="MTTase N-terminal" evidence="15">
    <location>
        <begin position="17"/>
        <end position="132"/>
    </location>
</feature>
<dbReference type="AlphaFoldDB" id="A0A9D9ECX8"/>
<dbReference type="PROSITE" id="PS51918">
    <property type="entry name" value="RADICAL_SAM"/>
    <property type="match status" value="1"/>
</dbReference>
<gene>
    <name evidence="13 17" type="primary">miaB</name>
    <name evidence="17" type="ORF">IAC23_02405</name>
</gene>
<evidence type="ECO:0000256" key="6">
    <source>
        <dbReference type="ARBA" id="ARBA00022723"/>
    </source>
</evidence>
<evidence type="ECO:0000256" key="1">
    <source>
        <dbReference type="ARBA" id="ARBA00003234"/>
    </source>
</evidence>
<evidence type="ECO:0000256" key="8">
    <source>
        <dbReference type="ARBA" id="ARBA00023014"/>
    </source>
</evidence>
<protein>
    <recommendedName>
        <fullName evidence="10 13">tRNA-2-methylthio-N(6)-dimethylallyladenosine synthase</fullName>
        <ecNumber evidence="9 13">2.8.4.3</ecNumber>
    </recommendedName>
    <alternativeName>
        <fullName evidence="12 13">(Dimethylallyl)adenosine tRNA methylthiotransferase MiaB</fullName>
    </alternativeName>
    <alternativeName>
        <fullName evidence="11 13">tRNA-i(6)A37 methylthiotransferase</fullName>
    </alternativeName>
</protein>
<comment type="cofactor">
    <cofactor evidence="13">
        <name>[4Fe-4S] cluster</name>
        <dbReference type="ChEBI" id="CHEBI:49883"/>
    </cofactor>
    <text evidence="13">Binds 2 [4Fe-4S] clusters. One cluster is coordinated with 3 cysteines and an exchangeable S-adenosyl-L-methionine.</text>
</comment>
<feature type="domain" description="TRAM" evidence="14">
    <location>
        <begin position="394"/>
        <end position="457"/>
    </location>
</feature>
<dbReference type="Proteomes" id="UP000823619">
    <property type="component" value="Unassembled WGS sequence"/>
</dbReference>
<keyword evidence="5 13" id="KW-0949">S-adenosyl-L-methionine</keyword>
<dbReference type="Gene3D" id="3.40.50.12160">
    <property type="entry name" value="Methylthiotransferase, N-terminal domain"/>
    <property type="match status" value="1"/>
</dbReference>
<dbReference type="EMBL" id="JADIMO010000027">
    <property type="protein sequence ID" value="MBO8444533.1"/>
    <property type="molecule type" value="Genomic_DNA"/>
</dbReference>
<dbReference type="Gene3D" id="3.80.30.20">
    <property type="entry name" value="tm_1862 like domain"/>
    <property type="match status" value="1"/>
</dbReference>
<dbReference type="SFLD" id="SFLDG01082">
    <property type="entry name" value="B12-binding_domain_containing"/>
    <property type="match status" value="1"/>
</dbReference>
<dbReference type="InterPro" id="IPR002792">
    <property type="entry name" value="TRAM_dom"/>
</dbReference>
<dbReference type="SFLD" id="SFLDG01061">
    <property type="entry name" value="methylthiotransferase"/>
    <property type="match status" value="1"/>
</dbReference>
<evidence type="ECO:0000256" key="10">
    <source>
        <dbReference type="ARBA" id="ARBA00068570"/>
    </source>
</evidence>
<dbReference type="NCBIfam" id="TIGR01574">
    <property type="entry name" value="miaB-methiolase"/>
    <property type="match status" value="1"/>
</dbReference>
<comment type="similarity">
    <text evidence="13">Belongs to the methylthiotransferase family. MiaB subfamily.</text>
</comment>
<dbReference type="InterPro" id="IPR038135">
    <property type="entry name" value="Methylthiotransferase_N_sf"/>
</dbReference>
<dbReference type="GO" id="GO:0046872">
    <property type="term" value="F:metal ion binding"/>
    <property type="evidence" value="ECO:0007669"/>
    <property type="project" value="UniProtKB-KW"/>
</dbReference>
<dbReference type="GO" id="GO:0005829">
    <property type="term" value="C:cytosol"/>
    <property type="evidence" value="ECO:0007669"/>
    <property type="project" value="TreeGrafter"/>
</dbReference>
<dbReference type="InterPro" id="IPR005839">
    <property type="entry name" value="Methylthiotransferase"/>
</dbReference>
<dbReference type="InterPro" id="IPR023404">
    <property type="entry name" value="rSAM_horseshoe"/>
</dbReference>
<feature type="binding site" evidence="13">
    <location>
        <position position="170"/>
    </location>
    <ligand>
        <name>[4Fe-4S] cluster</name>
        <dbReference type="ChEBI" id="CHEBI:49883"/>
        <label>2</label>
        <note>4Fe-4S-S-AdoMet</note>
    </ligand>
</feature>
<evidence type="ECO:0000256" key="3">
    <source>
        <dbReference type="ARBA" id="ARBA00022490"/>
    </source>
</evidence>
<dbReference type="SFLD" id="SFLDF00273">
    <property type="entry name" value="(dimethylallyl)adenosine_tRNA"/>
    <property type="match status" value="1"/>
</dbReference>
<dbReference type="HAMAP" id="MF_01864">
    <property type="entry name" value="tRNA_metthiotr_MiaB"/>
    <property type="match status" value="1"/>
</dbReference>
<evidence type="ECO:0000256" key="4">
    <source>
        <dbReference type="ARBA" id="ARBA00022679"/>
    </source>
</evidence>
<dbReference type="PANTHER" id="PTHR43020">
    <property type="entry name" value="CDK5 REGULATORY SUBUNIT-ASSOCIATED PROTEIN 1"/>
    <property type="match status" value="1"/>
</dbReference>
<keyword evidence="3 13" id="KW-0963">Cytoplasm</keyword>
<feature type="binding site" evidence="13">
    <location>
        <position position="174"/>
    </location>
    <ligand>
        <name>[4Fe-4S] cluster</name>
        <dbReference type="ChEBI" id="CHEBI:49883"/>
        <label>2</label>
        <note>4Fe-4S-S-AdoMet</note>
    </ligand>
</feature>
<dbReference type="PANTHER" id="PTHR43020:SF2">
    <property type="entry name" value="MITOCHONDRIAL TRNA METHYLTHIOTRANSFERASE CDK5RAP1"/>
    <property type="match status" value="1"/>
</dbReference>
<comment type="subcellular location">
    <subcellularLocation>
        <location evidence="13">Cytoplasm</location>
    </subcellularLocation>
</comment>
<feature type="binding site" evidence="13">
    <location>
        <position position="177"/>
    </location>
    <ligand>
        <name>[4Fe-4S] cluster</name>
        <dbReference type="ChEBI" id="CHEBI:49883"/>
        <label>2</label>
        <note>4Fe-4S-S-AdoMet</note>
    </ligand>
</feature>
<reference evidence="17" key="2">
    <citation type="journal article" date="2021" name="PeerJ">
        <title>Extensive microbial diversity within the chicken gut microbiome revealed by metagenomics and culture.</title>
        <authorList>
            <person name="Gilroy R."/>
            <person name="Ravi A."/>
            <person name="Getino M."/>
            <person name="Pursley I."/>
            <person name="Horton D.L."/>
            <person name="Alikhan N.F."/>
            <person name="Baker D."/>
            <person name="Gharbi K."/>
            <person name="Hall N."/>
            <person name="Watson M."/>
            <person name="Adriaenssens E.M."/>
            <person name="Foster-Nyarko E."/>
            <person name="Jarju S."/>
            <person name="Secka A."/>
            <person name="Antonio M."/>
            <person name="Oren A."/>
            <person name="Chaudhuri R.R."/>
            <person name="La Ragione R."/>
            <person name="Hildebrand F."/>
            <person name="Pallen M.J."/>
        </authorList>
    </citation>
    <scope>NUCLEOTIDE SEQUENCE</scope>
    <source>
        <strain evidence="17">D5-748</strain>
    </source>
</reference>
<dbReference type="FunFam" id="3.80.30.20:FF:000001">
    <property type="entry name" value="tRNA-2-methylthio-N(6)-dimethylallyladenosine synthase 2"/>
    <property type="match status" value="1"/>
</dbReference>
<sequence length="465" mass="52576">MTGYTENTEKSRGKTGGKVYIETYGCQMNVNDSEVMLSILQDEGYVRTEEIGEADVILANTCSIRDNAEQRIWGRIEQFRLQKKNRDNVIIGITGCMAERLKDRLLDNHVVDIVAGPDSYRDLPRMLKAVTPESPQINVLLSHEETYADITPVRMDKNGVSAFISIMRGCNNVCSYCVVPYTRGAERSRDPKTIIREAEDLFSRGYKEVCLLGQNVDSYFWKDPDTADNDMNFAQLLEAVAKISPEFRVRFSTSHPKDISDEVIYTMAMYDNICSHIHLPVQSGSNAMLEKMRRKYTREWYLERVRKIRSVIPDCGITTDVIAGFCGETEEDHRDTLSLMEEVGFDSAFMFQYSERPGTLAARKYPDDVPEEVKTRRLNEIIALQNRLSLDSNRKEIGKVHRVLIEGTSKRNSGELFGRAGNNKVCVFPAEGHKTGEYVDVEVLSCTSATLISRLCGTGKVSGKE</sequence>
<keyword evidence="6 13" id="KW-0479">Metal-binding</keyword>
<keyword evidence="7 13" id="KW-0408">Iron</keyword>
<evidence type="ECO:0000259" key="16">
    <source>
        <dbReference type="PROSITE" id="PS51918"/>
    </source>
</evidence>
<comment type="caution">
    <text evidence="17">The sequence shown here is derived from an EMBL/GenBank/DDBJ whole genome shotgun (WGS) entry which is preliminary data.</text>
</comment>
<dbReference type="SUPFAM" id="SSF102114">
    <property type="entry name" value="Radical SAM enzymes"/>
    <property type="match status" value="1"/>
</dbReference>
<feature type="binding site" evidence="13">
    <location>
        <position position="96"/>
    </location>
    <ligand>
        <name>[4Fe-4S] cluster</name>
        <dbReference type="ChEBI" id="CHEBI:49883"/>
        <label>1</label>
    </ligand>
</feature>
<name>A0A9D9ECX8_9BACT</name>
<evidence type="ECO:0000256" key="12">
    <source>
        <dbReference type="ARBA" id="ARBA00081141"/>
    </source>
</evidence>
<evidence type="ECO:0000256" key="13">
    <source>
        <dbReference type="HAMAP-Rule" id="MF_01864"/>
    </source>
</evidence>
<dbReference type="InterPro" id="IPR006638">
    <property type="entry name" value="Elp3/MiaA/NifB-like_rSAM"/>
</dbReference>
<evidence type="ECO:0000259" key="14">
    <source>
        <dbReference type="PROSITE" id="PS50926"/>
    </source>
</evidence>
<comment type="function">
    <text evidence="1 13">Catalyzes the methylthiolation of N6-(dimethylallyl)adenosine (i(6)A), leading to the formation of 2-methylthio-N6-(dimethylallyl)adenosine (ms(2)i(6)A) at position 37 in tRNAs that read codons beginning with uridine.</text>
</comment>
<feature type="domain" description="Radical SAM core" evidence="16">
    <location>
        <begin position="156"/>
        <end position="391"/>
    </location>
</feature>
<keyword evidence="4 13" id="KW-0808">Transferase</keyword>
<dbReference type="GO" id="GO:0051539">
    <property type="term" value="F:4 iron, 4 sulfur cluster binding"/>
    <property type="evidence" value="ECO:0007669"/>
    <property type="project" value="UniProtKB-UniRule"/>
</dbReference>
<dbReference type="SFLD" id="SFLDS00029">
    <property type="entry name" value="Radical_SAM"/>
    <property type="match status" value="1"/>
</dbReference>
<proteinExistence type="inferred from homology"/>
<dbReference type="PROSITE" id="PS01278">
    <property type="entry name" value="MTTASE_RADICAL"/>
    <property type="match status" value="1"/>
</dbReference>
<dbReference type="PROSITE" id="PS50926">
    <property type="entry name" value="TRAM"/>
    <property type="match status" value="1"/>
</dbReference>
<dbReference type="FunFam" id="3.40.50.12160:FF:000003">
    <property type="entry name" value="CDK5 regulatory subunit-associated protein 1"/>
    <property type="match status" value="1"/>
</dbReference>
<dbReference type="Pfam" id="PF00919">
    <property type="entry name" value="UPF0004"/>
    <property type="match status" value="1"/>
</dbReference>
<comment type="subunit">
    <text evidence="13">Monomer.</text>
</comment>